<dbReference type="AlphaFoldDB" id="A0A1W1DZX3"/>
<name>A0A1W1DZX3_9ZZZZ</name>
<reference evidence="1" key="1">
    <citation type="submission" date="2016-10" db="EMBL/GenBank/DDBJ databases">
        <authorList>
            <person name="de Groot N.N."/>
        </authorList>
    </citation>
    <scope>NUCLEOTIDE SEQUENCE</scope>
</reference>
<evidence type="ECO:0008006" key="2">
    <source>
        <dbReference type="Google" id="ProtNLM"/>
    </source>
</evidence>
<organism evidence="1">
    <name type="scientific">hydrothermal vent metagenome</name>
    <dbReference type="NCBI Taxonomy" id="652676"/>
    <lineage>
        <taxon>unclassified sequences</taxon>
        <taxon>metagenomes</taxon>
        <taxon>ecological metagenomes</taxon>
    </lineage>
</organism>
<sequence>MIGNLQDKVKQLKKLNLCNKVFIIKTMWNMNDIIKINYKDNYIYTVAFDNGKTGDIDFAEYVDKGSIFAPLKDKDFFKQAFLEGGTIAWKNGADVSPETLYEKLQ</sequence>
<dbReference type="InterPro" id="IPR018841">
    <property type="entry name" value="DUF2442"/>
</dbReference>
<proteinExistence type="predicted"/>
<gene>
    <name evidence="1" type="ORF">MNB_SUP05-SYMBIONT-4-413</name>
</gene>
<dbReference type="InterPro" id="IPR036782">
    <property type="entry name" value="NE0471-like_N"/>
</dbReference>
<dbReference type="Pfam" id="PF10387">
    <property type="entry name" value="DUF2442"/>
    <property type="match status" value="1"/>
</dbReference>
<protein>
    <recommendedName>
        <fullName evidence="2">DUF2442 domain-containing protein</fullName>
    </recommendedName>
</protein>
<dbReference type="SUPFAM" id="SSF143880">
    <property type="entry name" value="NE0471 N-terminal domain-like"/>
    <property type="match status" value="1"/>
</dbReference>
<dbReference type="EMBL" id="FPHY01000160">
    <property type="protein sequence ID" value="SFV87167.1"/>
    <property type="molecule type" value="Genomic_DNA"/>
</dbReference>
<accession>A0A1W1DZX3</accession>
<dbReference type="Gene3D" id="3.30.2020.10">
    <property type="entry name" value="NE0471-like N-terminal domain"/>
    <property type="match status" value="1"/>
</dbReference>
<evidence type="ECO:0000313" key="1">
    <source>
        <dbReference type="EMBL" id="SFV87167.1"/>
    </source>
</evidence>